<evidence type="ECO:0000256" key="1">
    <source>
        <dbReference type="SAM" id="SignalP"/>
    </source>
</evidence>
<dbReference type="Proteomes" id="UP001529510">
    <property type="component" value="Unassembled WGS sequence"/>
</dbReference>
<feature type="non-terminal residue" evidence="2">
    <location>
        <position position="55"/>
    </location>
</feature>
<dbReference type="EMBL" id="JAMKFB020000005">
    <property type="protein sequence ID" value="KAL0192900.1"/>
    <property type="molecule type" value="Genomic_DNA"/>
</dbReference>
<keyword evidence="3" id="KW-1185">Reference proteome</keyword>
<evidence type="ECO:0000313" key="2">
    <source>
        <dbReference type="EMBL" id="KAL0192900.1"/>
    </source>
</evidence>
<reference evidence="2 3" key="1">
    <citation type="submission" date="2024-05" db="EMBL/GenBank/DDBJ databases">
        <title>Genome sequencing and assembly of Indian major carp, Cirrhinus mrigala (Hamilton, 1822).</title>
        <authorList>
            <person name="Mohindra V."/>
            <person name="Chowdhury L.M."/>
            <person name="Lal K."/>
            <person name="Jena J.K."/>
        </authorList>
    </citation>
    <scope>NUCLEOTIDE SEQUENCE [LARGE SCALE GENOMIC DNA]</scope>
    <source>
        <strain evidence="2">CM1030</strain>
        <tissue evidence="2">Blood</tissue>
    </source>
</reference>
<keyword evidence="1" id="KW-0732">Signal</keyword>
<feature type="signal peptide" evidence="1">
    <location>
        <begin position="1"/>
        <end position="21"/>
    </location>
</feature>
<accession>A0ABD0R330</accession>
<evidence type="ECO:0000313" key="3">
    <source>
        <dbReference type="Proteomes" id="UP001529510"/>
    </source>
</evidence>
<sequence>MPAVLALAGLVLMLLTTSVRFQGQTQFVVNESSRAIMRLVVERVGDPINVTALVL</sequence>
<comment type="caution">
    <text evidence="2">The sequence shown here is derived from an EMBL/GenBank/DDBJ whole genome shotgun (WGS) entry which is preliminary data.</text>
</comment>
<dbReference type="AlphaFoldDB" id="A0ABD0R330"/>
<organism evidence="2 3">
    <name type="scientific">Cirrhinus mrigala</name>
    <name type="common">Mrigala</name>
    <dbReference type="NCBI Taxonomy" id="683832"/>
    <lineage>
        <taxon>Eukaryota</taxon>
        <taxon>Metazoa</taxon>
        <taxon>Chordata</taxon>
        <taxon>Craniata</taxon>
        <taxon>Vertebrata</taxon>
        <taxon>Euteleostomi</taxon>
        <taxon>Actinopterygii</taxon>
        <taxon>Neopterygii</taxon>
        <taxon>Teleostei</taxon>
        <taxon>Ostariophysi</taxon>
        <taxon>Cypriniformes</taxon>
        <taxon>Cyprinidae</taxon>
        <taxon>Labeoninae</taxon>
        <taxon>Labeonini</taxon>
        <taxon>Cirrhinus</taxon>
    </lineage>
</organism>
<feature type="chain" id="PRO_5044803736" evidence="1">
    <location>
        <begin position="22"/>
        <end position="55"/>
    </location>
</feature>
<name>A0ABD0R330_CIRMR</name>
<protein>
    <submittedName>
        <fullName evidence="2">Uncharacterized protein</fullName>
    </submittedName>
</protein>
<proteinExistence type="predicted"/>
<gene>
    <name evidence="2" type="ORF">M9458_011196</name>
</gene>